<accession>A0A7E4WAF0</accession>
<dbReference type="Proteomes" id="UP000492821">
    <property type="component" value="Unassembled WGS sequence"/>
</dbReference>
<reference evidence="4" key="2">
    <citation type="submission" date="2020-10" db="UniProtKB">
        <authorList>
            <consortium name="WormBaseParasite"/>
        </authorList>
    </citation>
    <scope>IDENTIFICATION</scope>
</reference>
<evidence type="ECO:0000256" key="1">
    <source>
        <dbReference type="SAM" id="MobiDB-lite"/>
    </source>
</evidence>
<organism evidence="3 4">
    <name type="scientific">Panagrellus redivivus</name>
    <name type="common">Microworm</name>
    <dbReference type="NCBI Taxonomy" id="6233"/>
    <lineage>
        <taxon>Eukaryota</taxon>
        <taxon>Metazoa</taxon>
        <taxon>Ecdysozoa</taxon>
        <taxon>Nematoda</taxon>
        <taxon>Chromadorea</taxon>
        <taxon>Rhabditida</taxon>
        <taxon>Tylenchina</taxon>
        <taxon>Panagrolaimomorpha</taxon>
        <taxon>Panagrolaimoidea</taxon>
        <taxon>Panagrolaimidae</taxon>
        <taxon>Panagrellus</taxon>
    </lineage>
</organism>
<feature type="region of interest" description="Disordered" evidence="1">
    <location>
        <begin position="308"/>
        <end position="351"/>
    </location>
</feature>
<feature type="compositionally biased region" description="Polar residues" evidence="1">
    <location>
        <begin position="339"/>
        <end position="351"/>
    </location>
</feature>
<dbReference type="InterPro" id="IPR056680">
    <property type="entry name" value="DUF7778"/>
</dbReference>
<dbReference type="AlphaFoldDB" id="A0A7E4WAF0"/>
<protein>
    <submittedName>
        <fullName evidence="4">PH domain-containing protein</fullName>
    </submittedName>
</protein>
<dbReference type="Pfam" id="PF24998">
    <property type="entry name" value="DUF7778"/>
    <property type="match status" value="1"/>
</dbReference>
<evidence type="ECO:0000259" key="2">
    <source>
        <dbReference type="Pfam" id="PF24998"/>
    </source>
</evidence>
<feature type="domain" description="DUF7778" evidence="2">
    <location>
        <begin position="33"/>
        <end position="161"/>
    </location>
</feature>
<dbReference type="WBParaSite" id="Pan_g8343.t1">
    <property type="protein sequence ID" value="Pan_g8343.t1"/>
    <property type="gene ID" value="Pan_g8343"/>
</dbReference>
<evidence type="ECO:0000313" key="3">
    <source>
        <dbReference type="Proteomes" id="UP000492821"/>
    </source>
</evidence>
<name>A0A7E4WAF0_PANRE</name>
<reference evidence="3" key="1">
    <citation type="journal article" date="2013" name="Genetics">
        <title>The draft genome and transcriptome of Panagrellus redivivus are shaped by the harsh demands of a free-living lifestyle.</title>
        <authorList>
            <person name="Srinivasan J."/>
            <person name="Dillman A.R."/>
            <person name="Macchietto M.G."/>
            <person name="Heikkinen L."/>
            <person name="Lakso M."/>
            <person name="Fracchia K.M."/>
            <person name="Antoshechkin I."/>
            <person name="Mortazavi A."/>
            <person name="Wong G."/>
            <person name="Sternberg P.W."/>
        </authorList>
    </citation>
    <scope>NUCLEOTIDE SEQUENCE [LARGE SCALE GENOMIC DNA]</scope>
    <source>
        <strain evidence="3">MT8872</strain>
    </source>
</reference>
<evidence type="ECO:0000313" key="4">
    <source>
        <dbReference type="WBParaSite" id="Pan_g8343.t1"/>
    </source>
</evidence>
<proteinExistence type="predicted"/>
<feature type="compositionally biased region" description="Acidic residues" evidence="1">
    <location>
        <begin position="325"/>
        <end position="338"/>
    </location>
</feature>
<keyword evidence="3" id="KW-1185">Reference proteome</keyword>
<sequence length="591" mass="65146">MATNAGPAITDDRKEYVLRTTCNKNGGFRFYVPLPPQRVFQKAYWVLGSELEVRIKRKTAFINRETKWTRVPVYLTTNKGLLFVYIDQQKGYILRVPCAKKLYFEGTKKPKKLPKNKIIEGSKYNYIATMQLVYSFGELHIRFDNEDNLRPWRAIMLAAHQTPQGLAKAGAQVAQEVCKSASASSVVSTKSIIPEGKNKADEICLRRYNAFPRKSVSELSVVSQESSQMSTHVNLTAAITSARASASGTSIMSNVSRLSRVSGMPITNAETEALDTVDVEDIIREKEAQARCMRLYDHINLVAKYAQSTLSSTSEREDEAVKQENEDDNEDKEDENDDITQSPVSVSAISNSTVDRGIREFNDAISVSSEVDVEVASSASTAVPPMFTVVEDDENEETVEKKASDSSIASTATAIAVAVKSDTSVHTALDPDEDRFNIFAEHASLTELPTIKKKTSVVTFAEPETTEAEEVPFLSDFKPNVASQEETAGRKPGILRPVSQNAPAIGTAPPVGASSLRNRLDFWRNQELVRGNTAPLHTKPVILGKTVQQKVKFINAKNDDHPGKVVTSPTRYFATVEDAAKAVSDDKESHI</sequence>